<organism evidence="1 2">
    <name type="scientific">Trifolium medium</name>
    <dbReference type="NCBI Taxonomy" id="97028"/>
    <lineage>
        <taxon>Eukaryota</taxon>
        <taxon>Viridiplantae</taxon>
        <taxon>Streptophyta</taxon>
        <taxon>Embryophyta</taxon>
        <taxon>Tracheophyta</taxon>
        <taxon>Spermatophyta</taxon>
        <taxon>Magnoliopsida</taxon>
        <taxon>eudicotyledons</taxon>
        <taxon>Gunneridae</taxon>
        <taxon>Pentapetalae</taxon>
        <taxon>rosids</taxon>
        <taxon>fabids</taxon>
        <taxon>Fabales</taxon>
        <taxon>Fabaceae</taxon>
        <taxon>Papilionoideae</taxon>
        <taxon>50 kb inversion clade</taxon>
        <taxon>NPAAA clade</taxon>
        <taxon>Hologalegina</taxon>
        <taxon>IRL clade</taxon>
        <taxon>Trifolieae</taxon>
        <taxon>Trifolium</taxon>
    </lineage>
</organism>
<keyword evidence="1" id="KW-0378">Hydrolase</keyword>
<keyword evidence="2" id="KW-1185">Reference proteome</keyword>
<proteinExistence type="predicted"/>
<keyword evidence="1" id="KW-0347">Helicase</keyword>
<sequence>MSSSEHFMDKFHMEKLLSPLTTPVAPDGTLKASSSLDTKNGYTSFVGGILPANCSSLSSDHRMIVGCDSSSDKRETVLHKRRTVLSQEHD</sequence>
<feature type="non-terminal residue" evidence="1">
    <location>
        <position position="90"/>
    </location>
</feature>
<comment type="caution">
    <text evidence="1">The sequence shown here is derived from an EMBL/GenBank/DDBJ whole genome shotgun (WGS) entry which is preliminary data.</text>
</comment>
<name>A0A392MKY1_9FABA</name>
<protein>
    <submittedName>
        <fullName evidence="1">Regulator of telomere elongation helicase</fullName>
    </submittedName>
</protein>
<gene>
    <name evidence="1" type="ORF">A2U01_0008902</name>
</gene>
<dbReference type="GO" id="GO:0004386">
    <property type="term" value="F:helicase activity"/>
    <property type="evidence" value="ECO:0007669"/>
    <property type="project" value="UniProtKB-KW"/>
</dbReference>
<evidence type="ECO:0000313" key="2">
    <source>
        <dbReference type="Proteomes" id="UP000265520"/>
    </source>
</evidence>
<evidence type="ECO:0000313" key="1">
    <source>
        <dbReference type="EMBL" id="MCH88021.1"/>
    </source>
</evidence>
<keyword evidence="1" id="KW-0067">ATP-binding</keyword>
<keyword evidence="1" id="KW-0547">Nucleotide-binding</keyword>
<dbReference type="Proteomes" id="UP000265520">
    <property type="component" value="Unassembled WGS sequence"/>
</dbReference>
<reference evidence="1 2" key="1">
    <citation type="journal article" date="2018" name="Front. Plant Sci.">
        <title>Red Clover (Trifolium pratense) and Zigzag Clover (T. medium) - A Picture of Genomic Similarities and Differences.</title>
        <authorList>
            <person name="Dluhosova J."/>
            <person name="Istvanek J."/>
            <person name="Nedelnik J."/>
            <person name="Repkova J."/>
        </authorList>
    </citation>
    <scope>NUCLEOTIDE SEQUENCE [LARGE SCALE GENOMIC DNA]</scope>
    <source>
        <strain evidence="2">cv. 10/8</strain>
        <tissue evidence="1">Leaf</tissue>
    </source>
</reference>
<accession>A0A392MKY1</accession>
<dbReference type="AlphaFoldDB" id="A0A392MKY1"/>
<dbReference type="EMBL" id="LXQA010013348">
    <property type="protein sequence ID" value="MCH88021.1"/>
    <property type="molecule type" value="Genomic_DNA"/>
</dbReference>